<proteinExistence type="predicted"/>
<accession>A0A8J4XVH4</accession>
<reference evidence="1" key="1">
    <citation type="submission" date="2020-07" db="EMBL/GenBank/DDBJ databases">
        <title>The High-quality genome of the commercially important snow crab, Chionoecetes opilio.</title>
        <authorList>
            <person name="Jeong J.-H."/>
            <person name="Ryu S."/>
        </authorList>
    </citation>
    <scope>NUCLEOTIDE SEQUENCE</scope>
    <source>
        <strain evidence="1">MADBK_172401_WGS</strain>
        <tissue evidence="1">Digestive gland</tissue>
    </source>
</reference>
<protein>
    <submittedName>
        <fullName evidence="1">Uncharacterized protein</fullName>
    </submittedName>
</protein>
<organism evidence="1 2">
    <name type="scientific">Chionoecetes opilio</name>
    <name type="common">Atlantic snow crab</name>
    <name type="synonym">Cancer opilio</name>
    <dbReference type="NCBI Taxonomy" id="41210"/>
    <lineage>
        <taxon>Eukaryota</taxon>
        <taxon>Metazoa</taxon>
        <taxon>Ecdysozoa</taxon>
        <taxon>Arthropoda</taxon>
        <taxon>Crustacea</taxon>
        <taxon>Multicrustacea</taxon>
        <taxon>Malacostraca</taxon>
        <taxon>Eumalacostraca</taxon>
        <taxon>Eucarida</taxon>
        <taxon>Decapoda</taxon>
        <taxon>Pleocyemata</taxon>
        <taxon>Brachyura</taxon>
        <taxon>Eubrachyura</taxon>
        <taxon>Majoidea</taxon>
        <taxon>Majidae</taxon>
        <taxon>Chionoecetes</taxon>
    </lineage>
</organism>
<name>A0A8J4XVH4_CHIOP</name>
<dbReference type="Proteomes" id="UP000770661">
    <property type="component" value="Unassembled WGS sequence"/>
</dbReference>
<sequence>MWFCQGVQGVPATASRCSRCPCYCLQVFKVSLLLPPGVQGVPATASRSSVKAHAALKAPIHGAIWSYDHRTDLVGSNQIGSMAVMAYSAGIQKILAMSKLSDGNAEPTAVVIGEVLTEWNLKDRIAPVCFDTTAVNTGDKSGVCLCLELMLDKPLLYFVCRHQILEILLDKVFSSLFKEQSKGPEVSLFLDFRNMWPQIDQTKLYTAMNDETIMLRV</sequence>
<keyword evidence="2" id="KW-1185">Reference proteome</keyword>
<comment type="caution">
    <text evidence="1">The sequence shown here is derived from an EMBL/GenBank/DDBJ whole genome shotgun (WGS) entry which is preliminary data.</text>
</comment>
<evidence type="ECO:0000313" key="2">
    <source>
        <dbReference type="Proteomes" id="UP000770661"/>
    </source>
</evidence>
<dbReference type="EMBL" id="JACEEZ010024944">
    <property type="protein sequence ID" value="KAG0706297.1"/>
    <property type="molecule type" value="Genomic_DNA"/>
</dbReference>
<evidence type="ECO:0000313" key="1">
    <source>
        <dbReference type="EMBL" id="KAG0706297.1"/>
    </source>
</evidence>
<gene>
    <name evidence="1" type="ORF">GWK47_024348</name>
</gene>
<dbReference type="OrthoDB" id="7986506at2759"/>
<dbReference type="AlphaFoldDB" id="A0A8J4XVH4"/>